<evidence type="ECO:0000313" key="1">
    <source>
        <dbReference type="EMBL" id="MBK7274847.1"/>
    </source>
</evidence>
<dbReference type="EMBL" id="JADJIB010000013">
    <property type="protein sequence ID" value="MBK7274847.1"/>
    <property type="molecule type" value="Genomic_DNA"/>
</dbReference>
<gene>
    <name evidence="1" type="ORF">IPI13_17465</name>
</gene>
<comment type="caution">
    <text evidence="1">The sequence shown here is derived from an EMBL/GenBank/DDBJ whole genome shotgun (WGS) entry which is preliminary data.</text>
</comment>
<name>A0A935IMY6_9MICO</name>
<reference evidence="1 2" key="1">
    <citation type="submission" date="2020-10" db="EMBL/GenBank/DDBJ databases">
        <title>Connecting structure to function with the recovery of over 1000 high-quality activated sludge metagenome-assembled genomes encoding full-length rRNA genes using long-read sequencing.</title>
        <authorList>
            <person name="Singleton C.M."/>
            <person name="Petriglieri F."/>
            <person name="Kristensen J.M."/>
            <person name="Kirkegaard R.H."/>
            <person name="Michaelsen T.Y."/>
            <person name="Andersen M.H."/>
            <person name="Karst S.M."/>
            <person name="Dueholm M.S."/>
            <person name="Nielsen P.H."/>
            <person name="Albertsen M."/>
        </authorList>
    </citation>
    <scope>NUCLEOTIDE SEQUENCE [LARGE SCALE GENOMIC DNA]</scope>
    <source>
        <strain evidence="1">Ega_18-Q3-R5-49_MAXAC.001</strain>
    </source>
</reference>
<accession>A0A935IMY6</accession>
<organism evidence="1 2">
    <name type="scientific">Candidatus Phosphoribacter hodrii</name>
    <dbReference type="NCBI Taxonomy" id="2953743"/>
    <lineage>
        <taxon>Bacteria</taxon>
        <taxon>Bacillati</taxon>
        <taxon>Actinomycetota</taxon>
        <taxon>Actinomycetes</taxon>
        <taxon>Micrococcales</taxon>
        <taxon>Dermatophilaceae</taxon>
        <taxon>Candidatus Phosphoribacter</taxon>
    </lineage>
</organism>
<sequence length="458" mass="46099">MSGASPDASWSGLVFPALAGPAVPTLVSPTSGQQVASAAAVALQWVHNSTVGGVQTAYRAQVRAVGAGSWSYVAADGTLNASVQTVTSAAGSASINAGLLTAGASHEWSVSTQEAGVWSATAPVATFVPVASPSVSSVSVSSPLGTLAPAVSWSASAGVGALTAFQVAVTVSTDATPDAPLYDSGVQVGAGSAWTVPARSDWTNGGSYKAWVRVAQAGGLWSPWVSGSFTVSWTAPAAPSSVTVAQGSPPVVTIGSVPSGHGVGVQWSSDAGATWTTLATLAAGAAGSRSLAVPLAPFGAGVLFRASSILTSGGVDLVSAWTTSAPFTSADEAAYLVSASDPAEYVRVSISSDGGRSVIQSVAVWSPLGGSRVRVDRGVAQGESGTTTLQTETDADTQTLLSWLTGDAFWLRWNPETQAGVKLGMAPTLMAVADTPARERIAQIPIGWRRITFPWVQQ</sequence>
<dbReference type="Proteomes" id="UP000726105">
    <property type="component" value="Unassembled WGS sequence"/>
</dbReference>
<proteinExistence type="predicted"/>
<evidence type="ECO:0000313" key="2">
    <source>
        <dbReference type="Proteomes" id="UP000726105"/>
    </source>
</evidence>
<protein>
    <submittedName>
        <fullName evidence="1">Uncharacterized protein</fullName>
    </submittedName>
</protein>
<dbReference type="Gene3D" id="2.60.40.10">
    <property type="entry name" value="Immunoglobulins"/>
    <property type="match status" value="1"/>
</dbReference>
<dbReference type="InterPro" id="IPR013783">
    <property type="entry name" value="Ig-like_fold"/>
</dbReference>
<dbReference type="AlphaFoldDB" id="A0A935IMY6"/>
<dbReference type="GO" id="GO:0005975">
    <property type="term" value="P:carbohydrate metabolic process"/>
    <property type="evidence" value="ECO:0007669"/>
    <property type="project" value="UniProtKB-ARBA"/>
</dbReference>